<evidence type="ECO:0000313" key="1">
    <source>
        <dbReference type="EMBL" id="GAG90019.1"/>
    </source>
</evidence>
<gene>
    <name evidence="1" type="ORF">S01H4_23226</name>
</gene>
<reference evidence="1" key="1">
    <citation type="journal article" date="2014" name="Front. Microbiol.">
        <title>High frequency of phylogenetically diverse reductive dehalogenase-homologous genes in deep subseafloor sedimentary metagenomes.</title>
        <authorList>
            <person name="Kawai M."/>
            <person name="Futagami T."/>
            <person name="Toyoda A."/>
            <person name="Takaki Y."/>
            <person name="Nishi S."/>
            <person name="Hori S."/>
            <person name="Arai W."/>
            <person name="Tsubouchi T."/>
            <person name="Morono Y."/>
            <person name="Uchiyama I."/>
            <person name="Ito T."/>
            <person name="Fujiyama A."/>
            <person name="Inagaki F."/>
            <person name="Takami H."/>
        </authorList>
    </citation>
    <scope>NUCLEOTIDE SEQUENCE</scope>
    <source>
        <strain evidence="1">Expedition CK06-06</strain>
    </source>
</reference>
<sequence>MFEVEYKLVVALSFTATADFYVDDLYECKARIEKMFSSITEKPRCILGHFSNSVYTVYADAEFVGLVRITELKTEGDKNDLLNS</sequence>
<dbReference type="AlphaFoldDB" id="X1B2N0"/>
<accession>X1B2N0</accession>
<organism evidence="1">
    <name type="scientific">marine sediment metagenome</name>
    <dbReference type="NCBI Taxonomy" id="412755"/>
    <lineage>
        <taxon>unclassified sequences</taxon>
        <taxon>metagenomes</taxon>
        <taxon>ecological metagenomes</taxon>
    </lineage>
</organism>
<proteinExistence type="predicted"/>
<dbReference type="EMBL" id="BART01010745">
    <property type="protein sequence ID" value="GAG90019.1"/>
    <property type="molecule type" value="Genomic_DNA"/>
</dbReference>
<protein>
    <submittedName>
        <fullName evidence="1">Uncharacterized protein</fullName>
    </submittedName>
</protein>
<comment type="caution">
    <text evidence="1">The sequence shown here is derived from an EMBL/GenBank/DDBJ whole genome shotgun (WGS) entry which is preliminary data.</text>
</comment>
<name>X1B2N0_9ZZZZ</name>